<dbReference type="PANTHER" id="PTHR41368:SF1">
    <property type="entry name" value="PROTEIN YGHO"/>
    <property type="match status" value="1"/>
</dbReference>
<organism evidence="2 3">
    <name type="scientific">Pseudoclavibacter endophyticus</name>
    <dbReference type="NCBI Taxonomy" id="1778590"/>
    <lineage>
        <taxon>Bacteria</taxon>
        <taxon>Bacillati</taxon>
        <taxon>Actinomycetota</taxon>
        <taxon>Actinomycetes</taxon>
        <taxon>Micrococcales</taxon>
        <taxon>Microbacteriaceae</taxon>
        <taxon>Pseudoclavibacter</taxon>
    </lineage>
</organism>
<evidence type="ECO:0000256" key="1">
    <source>
        <dbReference type="SAM" id="MobiDB-lite"/>
    </source>
</evidence>
<reference evidence="2 3" key="1">
    <citation type="submission" date="2019-09" db="EMBL/GenBank/DDBJ databases">
        <title>Phylogeny of genus Pseudoclavibacter and closely related genus.</title>
        <authorList>
            <person name="Li Y."/>
        </authorList>
    </citation>
    <scope>NUCLEOTIDE SEQUENCE [LARGE SCALE GENOMIC DNA]</scope>
    <source>
        <strain evidence="2 3">EGI 60007</strain>
    </source>
</reference>
<sequence length="686" mass="75278">MYTTDFSVVPAQGQAGAVVLAEGRSSAGRADGVTWRRRLRDGSIAFELLTVATAEQAEAIARSHPARTVVLVAEERGYTNGIWRAEGAEPMAHNEHFHPTSSETRESRTPPRIAAAVRRPRGEAKPSRPRRWTIFDTGSMFLGATRYRHPIAWLVTNRYWWTMTAKMARMSGSVWHGVYWEPPWTLGTLATYRTRDDMLRFARMPEHRHLMQWIVQDTVNANAGFIRLYATREELARQTAEGGGPFAHAEPEEEGRRVSHGGRVGAESPRLHLAPVETEADFQAFLAAPRRGEPEHLAVPLQESSLRSWRERGAPGGEPVELFLARRGDPETGEVVGRTTIHADARLDAKLGTRATLFGATFAATAGDLRDLLSAIERRAGDDGSAELFGPVSLLPNQMGGVITSGFGERGFMDSPWNHEWVPAAYEAAGFVRWHESDSWIARLGGDPASAGVSATDLERAGIRIRRASRIRHRRDVRDLRALTNAAFEQLPYYTEISAEEMRAATDGLIALMDPNLWLFAIDRASGEPVAFVLAVPDITRVLQRSGGRVGVRELLTILRDRMLRGGGRASLGASRGSGADDAREAILLIHGALPSVQGRGIVSLLWRELETGLRNGGYTALRSTVIGRDNPASSRHIERLRGVPLHGHTYFRKRLGGASRRAGGAARGATGSDPESTPEPERTDA</sequence>
<dbReference type="PANTHER" id="PTHR41368">
    <property type="entry name" value="PROTEIN YGHO"/>
    <property type="match status" value="1"/>
</dbReference>
<dbReference type="OrthoDB" id="9806005at2"/>
<comment type="caution">
    <text evidence="2">The sequence shown here is derived from an EMBL/GenBank/DDBJ whole genome shotgun (WGS) entry which is preliminary data.</text>
</comment>
<accession>A0A6H9WRV8</accession>
<evidence type="ECO:0008006" key="4">
    <source>
        <dbReference type="Google" id="ProtNLM"/>
    </source>
</evidence>
<dbReference type="EMBL" id="WBJY01000001">
    <property type="protein sequence ID" value="KAB1649060.1"/>
    <property type="molecule type" value="Genomic_DNA"/>
</dbReference>
<dbReference type="RefSeq" id="WP_158027629.1">
    <property type="nucleotide sequence ID" value="NZ_BMHG01000001.1"/>
</dbReference>
<dbReference type="Proteomes" id="UP000431744">
    <property type="component" value="Unassembled WGS sequence"/>
</dbReference>
<proteinExistence type="predicted"/>
<name>A0A6H9WRV8_9MICO</name>
<dbReference type="InterPro" id="IPR039968">
    <property type="entry name" value="BcerS-like"/>
</dbReference>
<dbReference type="AlphaFoldDB" id="A0A6H9WRV8"/>
<evidence type="ECO:0000313" key="3">
    <source>
        <dbReference type="Proteomes" id="UP000431744"/>
    </source>
</evidence>
<dbReference type="InterPro" id="IPR016181">
    <property type="entry name" value="Acyl_CoA_acyltransferase"/>
</dbReference>
<evidence type="ECO:0000313" key="2">
    <source>
        <dbReference type="EMBL" id="KAB1649060.1"/>
    </source>
</evidence>
<protein>
    <recommendedName>
        <fullName evidence="4">GNAT family N-acetyltransferase</fullName>
    </recommendedName>
</protein>
<feature type="region of interest" description="Disordered" evidence="1">
    <location>
        <begin position="239"/>
        <end position="266"/>
    </location>
</feature>
<dbReference type="SUPFAM" id="SSF55729">
    <property type="entry name" value="Acyl-CoA N-acyltransferases (Nat)"/>
    <property type="match status" value="1"/>
</dbReference>
<keyword evidence="3" id="KW-1185">Reference proteome</keyword>
<feature type="region of interest" description="Disordered" evidence="1">
    <location>
        <begin position="657"/>
        <end position="686"/>
    </location>
</feature>
<dbReference type="Gene3D" id="3.40.630.30">
    <property type="match status" value="1"/>
</dbReference>
<gene>
    <name evidence="2" type="ORF">F8O04_01895</name>
</gene>
<feature type="compositionally biased region" description="Low complexity" evidence="1">
    <location>
        <begin position="657"/>
        <end position="670"/>
    </location>
</feature>